<reference evidence="1 2" key="1">
    <citation type="submission" date="2021-06" db="EMBL/GenBank/DDBJ databases">
        <title>Microbial metabolic specificity influences pelagic lipid remineralization.</title>
        <authorList>
            <person name="Behrendt L."/>
            <person name="Hunter J.E."/>
            <person name="Alcolombri U."/>
            <person name="Smriga S."/>
            <person name="Mincer T."/>
            <person name="Lowenstein D.P."/>
            <person name="Peaudecerf F.J."/>
            <person name="Fernandez V.I."/>
            <person name="Fredricks H."/>
            <person name="Almblad H."/>
            <person name="Harrison J.J."/>
            <person name="Stocker R."/>
            <person name="Van Mooy B.A.S."/>
        </authorList>
    </citation>
    <scope>NUCLEOTIDE SEQUENCE [LARGE SCALE GENOMIC DNA]</scope>
    <source>
        <strain evidence="1 2">A252</strain>
        <plasmid evidence="1 2">megaplasmid</plasmid>
    </source>
</reference>
<proteinExistence type="predicted"/>
<geneLocation type="plasmid" evidence="1 2">
    <name>megaplasmid</name>
</geneLocation>
<accession>A0ABX8J0A6</accession>
<evidence type="ECO:0000313" key="1">
    <source>
        <dbReference type="EMBL" id="QWV19476.1"/>
    </source>
</evidence>
<name>A0ABX8J0A6_9GAMM</name>
<organism evidence="1 2">
    <name type="scientific">Stutzerimonas zhaodongensis</name>
    <dbReference type="NCBI Taxonomy" id="1176257"/>
    <lineage>
        <taxon>Bacteria</taxon>
        <taxon>Pseudomonadati</taxon>
        <taxon>Pseudomonadota</taxon>
        <taxon>Gammaproteobacteria</taxon>
        <taxon>Pseudomonadales</taxon>
        <taxon>Pseudomonadaceae</taxon>
        <taxon>Stutzerimonas</taxon>
    </lineage>
</organism>
<keyword evidence="1" id="KW-0614">Plasmid</keyword>
<dbReference type="EMBL" id="CP076684">
    <property type="protein sequence ID" value="QWV19476.1"/>
    <property type="molecule type" value="Genomic_DNA"/>
</dbReference>
<sequence>MNHFSDLYEEIAEAVPGEPPSFEQLIKLVRDLADDPEQPVTGFTDFEEFFAWFDTLTGYDQLDQDEDVLPHKLLLEVVYDALLEEQ</sequence>
<dbReference type="RefSeq" id="WP_216707312.1">
    <property type="nucleotide sequence ID" value="NZ_CP076684.1"/>
</dbReference>
<evidence type="ECO:0000313" key="2">
    <source>
        <dbReference type="Proteomes" id="UP000683436"/>
    </source>
</evidence>
<protein>
    <submittedName>
        <fullName evidence="1">Uncharacterized protein</fullName>
    </submittedName>
</protein>
<gene>
    <name evidence="1" type="ORF">KQ248_22870</name>
</gene>
<dbReference type="Proteomes" id="UP000683436">
    <property type="component" value="Plasmid megaplasmid"/>
</dbReference>
<keyword evidence="2" id="KW-1185">Reference proteome</keyword>